<evidence type="ECO:0000256" key="2">
    <source>
        <dbReference type="SAM" id="SignalP"/>
    </source>
</evidence>
<reference evidence="3 4" key="1">
    <citation type="submission" date="2018-08" db="EMBL/GenBank/DDBJ databases">
        <title>Flavobacterium tibetense sp. nov., isolated from a wetland YonghuCo on Tibetan Plateau.</title>
        <authorList>
            <person name="Phurbu D."/>
            <person name="Lu H."/>
            <person name="Xing P."/>
        </authorList>
    </citation>
    <scope>NUCLEOTIDE SEQUENCE [LARGE SCALE GENOMIC DNA]</scope>
    <source>
        <strain evidence="3 4">DJC</strain>
    </source>
</reference>
<feature type="signal peptide" evidence="2">
    <location>
        <begin position="1"/>
        <end position="22"/>
    </location>
</feature>
<organism evidence="3 4">
    <name type="scientific">Pseudotabrizicola alkalilacus</name>
    <dbReference type="NCBI Taxonomy" id="2305252"/>
    <lineage>
        <taxon>Bacteria</taxon>
        <taxon>Pseudomonadati</taxon>
        <taxon>Pseudomonadota</taxon>
        <taxon>Alphaproteobacteria</taxon>
        <taxon>Rhodobacterales</taxon>
        <taxon>Paracoccaceae</taxon>
        <taxon>Pseudotabrizicola</taxon>
    </lineage>
</organism>
<keyword evidence="4" id="KW-1185">Reference proteome</keyword>
<evidence type="ECO:0000313" key="4">
    <source>
        <dbReference type="Proteomes" id="UP000284547"/>
    </source>
</evidence>
<dbReference type="OrthoDB" id="10010146at2"/>
<evidence type="ECO:0000313" key="3">
    <source>
        <dbReference type="EMBL" id="RGP35349.1"/>
    </source>
</evidence>
<sequence>MRKWSGCTLAIWLLLSPTLASAYCSETNGRLITRFEDAVNASIDYLLCLHNEQVTSLNIHAEAIDRLSAYTSSLDRKVSAGSATRTDGSPIAGEGVSLAILRDVASRYEMIMQENADLRQRIEVIEARLADTE</sequence>
<gene>
    <name evidence="3" type="ORF">D1012_20635</name>
</gene>
<dbReference type="AlphaFoldDB" id="A0A411YX85"/>
<name>A0A411YX85_9RHOB</name>
<feature type="chain" id="PRO_5019010433" evidence="2">
    <location>
        <begin position="23"/>
        <end position="133"/>
    </location>
</feature>
<keyword evidence="1" id="KW-0175">Coiled coil</keyword>
<dbReference type="RefSeq" id="WP_118156006.1">
    <property type="nucleotide sequence ID" value="NZ_QWEY01000017.1"/>
</dbReference>
<comment type="caution">
    <text evidence="3">The sequence shown here is derived from an EMBL/GenBank/DDBJ whole genome shotgun (WGS) entry which is preliminary data.</text>
</comment>
<protein>
    <submittedName>
        <fullName evidence="3">Uncharacterized protein</fullName>
    </submittedName>
</protein>
<accession>A0A411YX85</accession>
<dbReference type="EMBL" id="QWEY01000017">
    <property type="protein sequence ID" value="RGP35349.1"/>
    <property type="molecule type" value="Genomic_DNA"/>
</dbReference>
<proteinExistence type="predicted"/>
<feature type="coiled-coil region" evidence="1">
    <location>
        <begin position="101"/>
        <end position="128"/>
    </location>
</feature>
<keyword evidence="2" id="KW-0732">Signal</keyword>
<dbReference type="Proteomes" id="UP000284547">
    <property type="component" value="Unassembled WGS sequence"/>
</dbReference>
<evidence type="ECO:0000256" key="1">
    <source>
        <dbReference type="SAM" id="Coils"/>
    </source>
</evidence>